<gene>
    <name evidence="1" type="ORF">Ccrd_011429</name>
</gene>
<evidence type="ECO:0000313" key="2">
    <source>
        <dbReference type="Proteomes" id="UP000243975"/>
    </source>
</evidence>
<dbReference type="Proteomes" id="UP000243975">
    <property type="component" value="Unassembled WGS sequence"/>
</dbReference>
<organism evidence="1 2">
    <name type="scientific">Cynara cardunculus var. scolymus</name>
    <name type="common">Globe artichoke</name>
    <name type="synonym">Cynara scolymus</name>
    <dbReference type="NCBI Taxonomy" id="59895"/>
    <lineage>
        <taxon>Eukaryota</taxon>
        <taxon>Viridiplantae</taxon>
        <taxon>Streptophyta</taxon>
        <taxon>Embryophyta</taxon>
        <taxon>Tracheophyta</taxon>
        <taxon>Spermatophyta</taxon>
        <taxon>Magnoliopsida</taxon>
        <taxon>eudicotyledons</taxon>
        <taxon>Gunneridae</taxon>
        <taxon>Pentapetalae</taxon>
        <taxon>asterids</taxon>
        <taxon>campanulids</taxon>
        <taxon>Asterales</taxon>
        <taxon>Asteraceae</taxon>
        <taxon>Carduoideae</taxon>
        <taxon>Cardueae</taxon>
        <taxon>Carduinae</taxon>
        <taxon>Cynara</taxon>
    </lineage>
</organism>
<sequence length="94" mass="9926">MEMEPPSTTAAFARRLISKIRSLTTLPSSPFINSVTFSSTASAVTNPSDDILNATATFILSTNNTLLIFCSAYNGHATIGTPATTASSTEFHPQ</sequence>
<proteinExistence type="predicted"/>
<keyword evidence="2" id="KW-1185">Reference proteome</keyword>
<evidence type="ECO:0000313" key="1">
    <source>
        <dbReference type="EMBL" id="KVI10163.1"/>
    </source>
</evidence>
<name>A0A103YJE8_CYNCS</name>
<protein>
    <submittedName>
        <fullName evidence="1">Uncharacterized protein</fullName>
    </submittedName>
</protein>
<dbReference type="AlphaFoldDB" id="A0A103YJE8"/>
<dbReference type="OMA" id="LLNFCSA"/>
<accession>A0A103YJE8</accession>
<reference evidence="1 2" key="1">
    <citation type="journal article" date="2016" name="Sci. Rep.">
        <title>The genome sequence of the outbreeding globe artichoke constructed de novo incorporating a phase-aware low-pass sequencing strategy of F1 progeny.</title>
        <authorList>
            <person name="Scaglione D."/>
            <person name="Reyes-Chin-Wo S."/>
            <person name="Acquadro A."/>
            <person name="Froenicke L."/>
            <person name="Portis E."/>
            <person name="Beitel C."/>
            <person name="Tirone M."/>
            <person name="Mauro R."/>
            <person name="Lo Monaco A."/>
            <person name="Mauromicale G."/>
            <person name="Faccioli P."/>
            <person name="Cattivelli L."/>
            <person name="Rieseberg L."/>
            <person name="Michelmore R."/>
            <person name="Lanteri S."/>
        </authorList>
    </citation>
    <scope>NUCLEOTIDE SEQUENCE [LARGE SCALE GENOMIC DNA]</scope>
    <source>
        <strain evidence="1">2C</strain>
    </source>
</reference>
<comment type="caution">
    <text evidence="1">The sequence shown here is derived from an EMBL/GenBank/DDBJ whole genome shotgun (WGS) entry which is preliminary data.</text>
</comment>
<dbReference type="EMBL" id="LEKV01001027">
    <property type="protein sequence ID" value="KVI10163.1"/>
    <property type="molecule type" value="Genomic_DNA"/>
</dbReference>
<dbReference type="Gramene" id="KVI10163">
    <property type="protein sequence ID" value="KVI10163"/>
    <property type="gene ID" value="Ccrd_011429"/>
</dbReference>